<accession>A0A2W5A716</accession>
<proteinExistence type="predicted"/>
<dbReference type="EMBL" id="QFNN01000034">
    <property type="protein sequence ID" value="PZO90183.1"/>
    <property type="molecule type" value="Genomic_DNA"/>
</dbReference>
<feature type="region of interest" description="Disordered" evidence="1">
    <location>
        <begin position="1"/>
        <end position="23"/>
    </location>
</feature>
<evidence type="ECO:0000313" key="3">
    <source>
        <dbReference type="Proteomes" id="UP000249066"/>
    </source>
</evidence>
<name>A0A2W5A716_9SPHN</name>
<protein>
    <submittedName>
        <fullName evidence="2">Uncharacterized protein</fullName>
    </submittedName>
</protein>
<gene>
    <name evidence="2" type="ORF">DI623_07565</name>
</gene>
<evidence type="ECO:0000256" key="1">
    <source>
        <dbReference type="SAM" id="MobiDB-lite"/>
    </source>
</evidence>
<organism evidence="2 3">
    <name type="scientific">Sphingomonas sanxanigenens</name>
    <dbReference type="NCBI Taxonomy" id="397260"/>
    <lineage>
        <taxon>Bacteria</taxon>
        <taxon>Pseudomonadati</taxon>
        <taxon>Pseudomonadota</taxon>
        <taxon>Alphaproteobacteria</taxon>
        <taxon>Sphingomonadales</taxon>
        <taxon>Sphingomonadaceae</taxon>
        <taxon>Sphingomonas</taxon>
    </lineage>
</organism>
<reference evidence="2 3" key="1">
    <citation type="submission" date="2017-08" db="EMBL/GenBank/DDBJ databases">
        <title>Infants hospitalized years apart are colonized by the same room-sourced microbial strains.</title>
        <authorList>
            <person name="Brooks B."/>
            <person name="Olm M.R."/>
            <person name="Firek B.A."/>
            <person name="Baker R."/>
            <person name="Thomas B.C."/>
            <person name="Morowitz M.J."/>
            <person name="Banfield J.F."/>
        </authorList>
    </citation>
    <scope>NUCLEOTIDE SEQUENCE [LARGE SCALE GENOMIC DNA]</scope>
    <source>
        <strain evidence="2">S2_018_000_R2_101</strain>
    </source>
</reference>
<dbReference type="Proteomes" id="UP000249066">
    <property type="component" value="Unassembled WGS sequence"/>
</dbReference>
<comment type="caution">
    <text evidence="2">The sequence shown here is derived from an EMBL/GenBank/DDBJ whole genome shotgun (WGS) entry which is preliminary data.</text>
</comment>
<evidence type="ECO:0000313" key="2">
    <source>
        <dbReference type="EMBL" id="PZO90183.1"/>
    </source>
</evidence>
<dbReference type="AlphaFoldDB" id="A0A2W5A716"/>
<sequence length="84" mass="9567">MAGRRHLLSEADPSALPKANRHRRGLAQRLTVFLIRGFLSLFFHLLRAASPGQIGLLRAHLDRPHDLPERQFARAAKQRLRRAA</sequence>